<dbReference type="EMBL" id="WLVL01000023">
    <property type="protein sequence ID" value="MTB71623.1"/>
    <property type="molecule type" value="Genomic_DNA"/>
</dbReference>
<evidence type="ECO:0000259" key="1">
    <source>
        <dbReference type="Pfam" id="PF04073"/>
    </source>
</evidence>
<protein>
    <recommendedName>
        <fullName evidence="1">YbaK/aminoacyl-tRNA synthetase-associated domain-containing protein</fullName>
    </recommendedName>
</protein>
<accession>A0A6I3IG53</accession>
<organism evidence="2 3">
    <name type="scientific">Arsenicicoccus cauae</name>
    <dbReference type="NCBI Taxonomy" id="2663847"/>
    <lineage>
        <taxon>Bacteria</taxon>
        <taxon>Bacillati</taxon>
        <taxon>Actinomycetota</taxon>
        <taxon>Actinomycetes</taxon>
        <taxon>Micrococcales</taxon>
        <taxon>Intrasporangiaceae</taxon>
        <taxon>Arsenicicoccus</taxon>
    </lineage>
</organism>
<evidence type="ECO:0000313" key="3">
    <source>
        <dbReference type="Proteomes" id="UP000431092"/>
    </source>
</evidence>
<sequence length="178" mass="18279">MPSAEGNLTWLPLADRADLVAPPVAAAAHLVPGARVAEIDPHLADTATFCETYDVAPDASANCVVVAGRRGDEVTYAAVMVLATDRADINKVVRKELGVRKVSFADQEDAETRTGMIQGGITPIGLPEDWLILVDDGVVAAGPVVVGGGVRGAKVLVEGSALASLPGARVLPLALPRA</sequence>
<dbReference type="RefSeq" id="WP_154592954.1">
    <property type="nucleotide sequence ID" value="NZ_CP171001.1"/>
</dbReference>
<name>A0A6I3IG53_9MICO</name>
<proteinExistence type="predicted"/>
<dbReference type="AlphaFoldDB" id="A0A6I3IG53"/>
<dbReference type="InterPro" id="IPR007214">
    <property type="entry name" value="YbaK/aa-tRNA-synth-assoc-dom"/>
</dbReference>
<comment type="caution">
    <text evidence="2">The sequence shown here is derived from an EMBL/GenBank/DDBJ whole genome shotgun (WGS) entry which is preliminary data.</text>
</comment>
<gene>
    <name evidence="2" type="ORF">GGG17_06495</name>
</gene>
<dbReference type="Proteomes" id="UP000431092">
    <property type="component" value="Unassembled WGS sequence"/>
</dbReference>
<evidence type="ECO:0000313" key="2">
    <source>
        <dbReference type="EMBL" id="MTB71623.1"/>
    </source>
</evidence>
<dbReference type="Gene3D" id="3.90.960.10">
    <property type="entry name" value="YbaK/aminoacyl-tRNA synthetase-associated domain"/>
    <property type="match status" value="1"/>
</dbReference>
<dbReference type="InterPro" id="IPR036754">
    <property type="entry name" value="YbaK/aa-tRNA-synt-asso_dom_sf"/>
</dbReference>
<dbReference type="GO" id="GO:0002161">
    <property type="term" value="F:aminoacyl-tRNA deacylase activity"/>
    <property type="evidence" value="ECO:0007669"/>
    <property type="project" value="InterPro"/>
</dbReference>
<feature type="domain" description="YbaK/aminoacyl-tRNA synthetase-associated" evidence="1">
    <location>
        <begin position="41"/>
        <end position="163"/>
    </location>
</feature>
<reference evidence="2 3" key="1">
    <citation type="submission" date="2019-11" db="EMBL/GenBank/DDBJ databases">
        <title>Whole genome sequencing identifies a novel species of the genus Arsenicicoccus isolated from human blood.</title>
        <authorList>
            <person name="Jeong J.H."/>
            <person name="Kweon O.J."/>
            <person name="Kim H.R."/>
            <person name="Kim T.-H."/>
            <person name="Ha S.-M."/>
            <person name="Lee M.-K."/>
        </authorList>
    </citation>
    <scope>NUCLEOTIDE SEQUENCE [LARGE SCALE GENOMIC DNA]</scope>
    <source>
        <strain evidence="2 3">MKL-02</strain>
    </source>
</reference>
<dbReference type="Pfam" id="PF04073">
    <property type="entry name" value="tRNA_edit"/>
    <property type="match status" value="1"/>
</dbReference>
<keyword evidence="3" id="KW-1185">Reference proteome</keyword>
<dbReference type="SUPFAM" id="SSF55826">
    <property type="entry name" value="YbaK/ProRS associated domain"/>
    <property type="match status" value="1"/>
</dbReference>